<dbReference type="GO" id="GO:0042597">
    <property type="term" value="C:periplasmic space"/>
    <property type="evidence" value="ECO:0007669"/>
    <property type="project" value="UniProtKB-SubCell"/>
</dbReference>
<organism evidence="5 6">
    <name type="scientific">Caldinitratiruptor microaerophilus</name>
    <dbReference type="NCBI Taxonomy" id="671077"/>
    <lineage>
        <taxon>Bacteria</taxon>
        <taxon>Bacillati</taxon>
        <taxon>Bacillota</taxon>
        <taxon>Clostridia</taxon>
        <taxon>Eubacteriales</taxon>
        <taxon>Symbiobacteriaceae</taxon>
        <taxon>Caldinitratiruptor</taxon>
    </lineage>
</organism>
<evidence type="ECO:0000313" key="6">
    <source>
        <dbReference type="Proteomes" id="UP001163687"/>
    </source>
</evidence>
<evidence type="ECO:0000256" key="3">
    <source>
        <dbReference type="ARBA" id="ARBA00022729"/>
    </source>
</evidence>
<dbReference type="Proteomes" id="UP001163687">
    <property type="component" value="Chromosome"/>
</dbReference>
<dbReference type="AlphaFoldDB" id="A0AA35G6S4"/>
<reference evidence="5" key="1">
    <citation type="submission" date="2022-03" db="EMBL/GenBank/DDBJ databases">
        <title>Complete genome sequence of Caldinitratiruptor microaerophilus.</title>
        <authorList>
            <person name="Mukaiyama R."/>
            <person name="Nishiyama T."/>
            <person name="Ueda K."/>
        </authorList>
    </citation>
    <scope>NUCLEOTIDE SEQUENCE</scope>
    <source>
        <strain evidence="5">JCM 16183</strain>
    </source>
</reference>
<comment type="similarity">
    <text evidence="2">Belongs to the bacterial solute-binding protein SsuA/TauA family.</text>
</comment>
<sequence length="361" mass="38133">MFMRRREFLRLIGQAGVLAAGGYLFGCAAPRQQAQQGGAPQGGQGAGAAAGGSGPLLSAEITVTHWPSLLYGVPWMVALDKGYFKEERIELKGIVGSDGGGTTVRNVVTGGLPIGEVATAAAYRAWAAGAPLIVVGGGVRSVSEINWVTREDRSDIQTIQDLRGKKIAFTSPGSVTEAVLTLSLKKAGLDPLKDVQMIAAGGVSKGLTALKEGAVDAAADMEPVYSAKPEGLRVVFWARDFVPAFQQTVLIVGPDLVKQGGEAIRALLRARRKGIEYVVAHRDEAAEIFARESKLPVEACRKALETVKPDVYYTAGLDPAGLQAVEEQLRIMGLAPADGKVPWKDFVNQDFLPDGVGKITL</sequence>
<name>A0AA35G6S4_9FIRM</name>
<gene>
    <name evidence="5" type="ORF">caldi_00900</name>
</gene>
<dbReference type="SUPFAM" id="SSF53850">
    <property type="entry name" value="Periplasmic binding protein-like II"/>
    <property type="match status" value="1"/>
</dbReference>
<keyword evidence="6" id="KW-1185">Reference proteome</keyword>
<proteinExistence type="inferred from homology"/>
<accession>A0AA35G6S4</accession>
<dbReference type="Gene3D" id="3.40.190.10">
    <property type="entry name" value="Periplasmic binding protein-like II"/>
    <property type="match status" value="2"/>
</dbReference>
<dbReference type="Pfam" id="PF09084">
    <property type="entry name" value="NMT1"/>
    <property type="match status" value="1"/>
</dbReference>
<dbReference type="InterPro" id="IPR006311">
    <property type="entry name" value="TAT_signal"/>
</dbReference>
<dbReference type="PANTHER" id="PTHR30024:SF47">
    <property type="entry name" value="TAURINE-BINDING PERIPLASMIC PROTEIN"/>
    <property type="match status" value="1"/>
</dbReference>
<evidence type="ECO:0000259" key="4">
    <source>
        <dbReference type="Pfam" id="PF09084"/>
    </source>
</evidence>
<evidence type="ECO:0000256" key="1">
    <source>
        <dbReference type="ARBA" id="ARBA00004418"/>
    </source>
</evidence>
<dbReference type="PANTHER" id="PTHR30024">
    <property type="entry name" value="ALIPHATIC SULFONATES-BINDING PROTEIN-RELATED"/>
    <property type="match status" value="1"/>
</dbReference>
<protein>
    <submittedName>
        <fullName evidence="5">Sulfonate ABC transporter substrate-binding protein</fullName>
    </submittedName>
</protein>
<comment type="subcellular location">
    <subcellularLocation>
        <location evidence="1">Periplasm</location>
    </subcellularLocation>
</comment>
<dbReference type="PROSITE" id="PS51318">
    <property type="entry name" value="TAT"/>
    <property type="match status" value="1"/>
</dbReference>
<feature type="domain" description="SsuA/THI5-like" evidence="4">
    <location>
        <begin position="74"/>
        <end position="285"/>
    </location>
</feature>
<dbReference type="KEGG" id="cmic:caldi_00900"/>
<evidence type="ECO:0000313" key="5">
    <source>
        <dbReference type="EMBL" id="BDG59000.1"/>
    </source>
</evidence>
<keyword evidence="3" id="KW-0732">Signal</keyword>
<dbReference type="EMBL" id="AP025628">
    <property type="protein sequence ID" value="BDG59000.1"/>
    <property type="molecule type" value="Genomic_DNA"/>
</dbReference>
<evidence type="ECO:0000256" key="2">
    <source>
        <dbReference type="ARBA" id="ARBA00010742"/>
    </source>
</evidence>
<dbReference type="InterPro" id="IPR015168">
    <property type="entry name" value="SsuA/THI5"/>
</dbReference>